<feature type="compositionally biased region" description="Low complexity" evidence="1">
    <location>
        <begin position="40"/>
        <end position="49"/>
    </location>
</feature>
<feature type="compositionally biased region" description="Basic and acidic residues" evidence="1">
    <location>
        <begin position="443"/>
        <end position="489"/>
    </location>
</feature>
<feature type="compositionally biased region" description="Basic and acidic residues" evidence="1">
    <location>
        <begin position="624"/>
        <end position="637"/>
    </location>
</feature>
<feature type="compositionally biased region" description="Basic and acidic residues" evidence="1">
    <location>
        <begin position="595"/>
        <end position="614"/>
    </location>
</feature>
<sequence length="1437" mass="153847">MPHHPDPAENWDEDFEFAQSQSQSQASGSHSPPRPSTRQPTAPGSPTSPSRRRRPAAPGGPPSAPSTPLSKDKKNTVPLRQWAEPGPSTPAKAAPAPAPPQLQMENWDDDFQDTDSPGPAARRRQGAATHPLEPTGERPGEVENWDDDFEDGGGGGGGSEGTRTAGGASPGRRRTPRKRGSWPSSDEEDDEDGEYGFGDGEDRTVTSRSRGAGMGMHIPFQLPVDHPPMPPMPQLPSPFPRSPTASVFSVPVSSTTGRESVTGYSYSSTAHLALRPTLSGGSAARLALLPPSPPIHRERRRLRKKSRPPPNFEDGIFELDDRAEIVDPPVARPVTPEQKKPSPGAEDPTAYDAANTTAATSSGKTPLLSRIGSVGKKWNAGRKKRVSTGPSEVALHEATPQAESAGSSRPTSFIASTSPGTAGGRNWFFRAGGGGHGPQGSPPRREGALKSEKSVERLLHLMRAEQRVREPETPSARDRKGKERRHARESTAGSSALPQDLDEPMDGSGVPTATLLFGMPRRPTSMQISQSSSGGSGSSWASSHPPVPRHASYGDGRHRRPVTPSSRASSKQRSASASVEDVHHRSKKSSTTTRETVDDRSSDAHSSAAHHERPPLPLPPSEPPGDKEKEKEKDKGSRRFMGGMRRISLVGSGKHKRTKSTAAEDVKEPPPEKTSPPRSKLNMETLYDQSTPRPPSRVIRTSQDVLLPPIELQPPSPPRQKRGTKTPPSGTTPTRRSLTGGRPTLEPSRSHPTLSPRSSLSQTESHETSLPTIPSPLPSPTRPKPSTSPVQTASLGRTALPPKERETPISSSVLRRNSLGDLKIPARISQAQVSLRRDLTMVRDFASSVEQLKQLQSTYSALVVQVRELLSDAQESQSRPVSPNFIHLPRPVLRTRSNTNPAANNAPSRNQLNAAFLNIEAKYRLSWECAELLVDLAGGAPNPPTSPPPSSSQSAPIAPTSIDGRKSRERAITLAGDEQKPVITPAPHGATSPPLASPPSQWRASTGRHDLSQRQLLLLREMLNNPDPSATMSFEPGIPEEEINRNWRWGDAMNSTVTLPSEESGGHQYGTVPSPSKKRRTSRLGMRGLRDMLKSLKKSYSETGQSPVLPRVPASTSSVSASTDSSLNLNSRPHSVAQRRRAKTSTGPESIASRRDIHPNSPYGTTPSLPHKSSPRRPSLASIFRLGQKSKPSASTTGAGPSVDDLSSNAAGLTSSGSGLASGTSLGDDLEEDWDRVESVSDLDHAARSLGIPIPSDGTATVRGKKGKSPYLFHRDLRTETPRRGPDASGSSIWSPGESPKKPSAIPPSTLQSYQRSIKLSDVRESGEEGGAHSARALSRNKNRQSAPSPSPRRPPSRSRKNPTGSVRSAPPQPWGTPSPDLAPGALPDVKLAMAPENIKPLLENAREVHLRCADCIAELEALLASGVQPPAHAQGQ</sequence>
<feature type="compositionally biased region" description="Low complexity" evidence="1">
    <location>
        <begin position="1206"/>
        <end position="1227"/>
    </location>
</feature>
<feature type="compositionally biased region" description="Basic residues" evidence="1">
    <location>
        <begin position="171"/>
        <end position="180"/>
    </location>
</feature>
<gene>
    <name evidence="2" type="ORF">TRAPUB_8690</name>
</gene>
<feature type="compositionally biased region" description="Polar residues" evidence="1">
    <location>
        <begin position="750"/>
        <end position="763"/>
    </location>
</feature>
<proteinExistence type="predicted"/>
<feature type="compositionally biased region" description="Basic and acidic residues" evidence="1">
    <location>
        <begin position="1273"/>
        <end position="1286"/>
    </location>
</feature>
<dbReference type="STRING" id="154538.A0A1M2W4I2"/>
<feature type="compositionally biased region" description="Polar residues" evidence="1">
    <location>
        <begin position="244"/>
        <end position="265"/>
    </location>
</feature>
<feature type="compositionally biased region" description="Acidic residues" evidence="1">
    <location>
        <begin position="185"/>
        <end position="194"/>
    </location>
</feature>
<feature type="region of interest" description="Disordered" evidence="1">
    <location>
        <begin position="1058"/>
        <end position="1085"/>
    </location>
</feature>
<feature type="compositionally biased region" description="Low complexity" evidence="1">
    <location>
        <begin position="350"/>
        <end position="360"/>
    </location>
</feature>
<feature type="compositionally biased region" description="Basic residues" evidence="1">
    <location>
        <begin position="297"/>
        <end position="307"/>
    </location>
</feature>
<name>A0A1M2W4I2_TRAPU</name>
<feature type="compositionally biased region" description="Pro residues" evidence="1">
    <location>
        <begin position="941"/>
        <end position="950"/>
    </location>
</feature>
<evidence type="ECO:0000313" key="3">
    <source>
        <dbReference type="Proteomes" id="UP000184267"/>
    </source>
</evidence>
<feature type="region of interest" description="Disordered" evidence="1">
    <location>
        <begin position="1246"/>
        <end position="1389"/>
    </location>
</feature>
<comment type="caution">
    <text evidence="2">The sequence shown here is derived from an EMBL/GenBank/DDBJ whole genome shotgun (WGS) entry which is preliminary data.</text>
</comment>
<feature type="region of interest" description="Disordered" evidence="1">
    <location>
        <begin position="940"/>
        <end position="1008"/>
    </location>
</feature>
<reference evidence="2 3" key="1">
    <citation type="submission" date="2016-10" db="EMBL/GenBank/DDBJ databases">
        <title>Genome sequence of the basidiomycete white-rot fungus Trametes pubescens.</title>
        <authorList>
            <person name="Makela M.R."/>
            <person name="Granchi Z."/>
            <person name="Peng M."/>
            <person name="De Vries R.P."/>
            <person name="Grigoriev I."/>
            <person name="Riley R."/>
            <person name="Hilden K."/>
        </authorList>
    </citation>
    <scope>NUCLEOTIDE SEQUENCE [LARGE SCALE GENOMIC DNA]</scope>
    <source>
        <strain evidence="2 3">FBCC735</strain>
    </source>
</reference>
<accession>A0A1M2W4I2</accession>
<evidence type="ECO:0000256" key="1">
    <source>
        <dbReference type="SAM" id="MobiDB-lite"/>
    </source>
</evidence>
<dbReference type="EMBL" id="MNAD01000242">
    <property type="protein sequence ID" value="OJT14759.1"/>
    <property type="molecule type" value="Genomic_DNA"/>
</dbReference>
<feature type="compositionally biased region" description="Low complexity" evidence="1">
    <location>
        <begin position="565"/>
        <end position="578"/>
    </location>
</feature>
<protein>
    <submittedName>
        <fullName evidence="2">Uncharacterized protein</fullName>
    </submittedName>
</protein>
<feature type="compositionally biased region" description="Basic and acidic residues" evidence="1">
    <location>
        <begin position="1319"/>
        <end position="1331"/>
    </location>
</feature>
<feature type="compositionally biased region" description="Pro residues" evidence="1">
    <location>
        <begin position="225"/>
        <end position="241"/>
    </location>
</feature>
<feature type="compositionally biased region" description="Low complexity" evidence="1">
    <location>
        <begin position="1114"/>
        <end position="1126"/>
    </location>
</feature>
<organism evidence="2 3">
    <name type="scientific">Trametes pubescens</name>
    <name type="common">White-rot fungus</name>
    <dbReference type="NCBI Taxonomy" id="154538"/>
    <lineage>
        <taxon>Eukaryota</taxon>
        <taxon>Fungi</taxon>
        <taxon>Dikarya</taxon>
        <taxon>Basidiomycota</taxon>
        <taxon>Agaricomycotina</taxon>
        <taxon>Agaricomycetes</taxon>
        <taxon>Polyporales</taxon>
        <taxon>Polyporaceae</taxon>
        <taxon>Trametes</taxon>
    </lineage>
</organism>
<dbReference type="OMA" id="NWDDDFQ"/>
<dbReference type="OrthoDB" id="2554322at2759"/>
<feature type="compositionally biased region" description="Low complexity" evidence="1">
    <location>
        <begin position="529"/>
        <end position="543"/>
    </location>
</feature>
<feature type="region of interest" description="Disordered" evidence="1">
    <location>
        <begin position="1099"/>
        <end position="1231"/>
    </location>
</feature>
<feature type="compositionally biased region" description="Low complexity" evidence="1">
    <location>
        <begin position="725"/>
        <end position="745"/>
    </location>
</feature>
<feature type="compositionally biased region" description="Low complexity" evidence="1">
    <location>
        <begin position="951"/>
        <end position="962"/>
    </location>
</feature>
<feature type="compositionally biased region" description="Basic and acidic residues" evidence="1">
    <location>
        <begin position="662"/>
        <end position="671"/>
    </location>
</feature>
<feature type="compositionally biased region" description="Polar residues" evidence="1">
    <location>
        <begin position="401"/>
        <end position="420"/>
    </location>
</feature>
<feature type="region of interest" description="Disordered" evidence="1">
    <location>
        <begin position="284"/>
        <end position="812"/>
    </location>
</feature>
<evidence type="ECO:0000313" key="2">
    <source>
        <dbReference type="EMBL" id="OJT14759.1"/>
    </source>
</evidence>
<keyword evidence="3" id="KW-1185">Reference proteome</keyword>
<feature type="compositionally biased region" description="Polar residues" evidence="1">
    <location>
        <begin position="1190"/>
        <end position="1199"/>
    </location>
</feature>
<feature type="compositionally biased region" description="Pro residues" evidence="1">
    <location>
        <begin position="773"/>
        <end position="783"/>
    </location>
</feature>
<feature type="compositionally biased region" description="Low complexity" evidence="1">
    <location>
        <begin position="18"/>
        <end position="27"/>
    </location>
</feature>
<feature type="region of interest" description="Disordered" evidence="1">
    <location>
        <begin position="1"/>
        <end position="265"/>
    </location>
</feature>
<dbReference type="Proteomes" id="UP000184267">
    <property type="component" value="Unassembled WGS sequence"/>
</dbReference>
<feature type="compositionally biased region" description="Polar residues" evidence="1">
    <location>
        <begin position="1307"/>
        <end position="1318"/>
    </location>
</feature>